<dbReference type="AlphaFoldDB" id="A0A0L0W0N3"/>
<evidence type="ECO:0000313" key="2">
    <source>
        <dbReference type="EMBL" id="KNF05012.1"/>
    </source>
</evidence>
<name>A0A0L0W0N3_9BASI</name>
<dbReference type="Proteomes" id="UP000054564">
    <property type="component" value="Unassembled WGS sequence"/>
</dbReference>
<protein>
    <submittedName>
        <fullName evidence="2">Uncharacterized protein</fullName>
    </submittedName>
</protein>
<sequence length="133" mass="14928">MHSDKSLTVQFVCNHLTQFSNETKAEIRESSSSTQAALVSTRNQKSGRNGKRGGQGNSGGNGPKRCTAGYHNPKQDVNHSADSCWHLHPDKAPDWWQEAWLAQSVEHSAFNRKRILIEDLLSKEADTLWKENN</sequence>
<keyword evidence="3" id="KW-1185">Reference proteome</keyword>
<reference evidence="3" key="1">
    <citation type="submission" date="2014-03" db="EMBL/GenBank/DDBJ databases">
        <title>The Genome Sequence of Puccinia striiformis f. sp. tritici PST-78.</title>
        <authorList>
            <consortium name="The Broad Institute Genome Sequencing Platform"/>
            <person name="Cuomo C."/>
            <person name="Hulbert S."/>
            <person name="Chen X."/>
            <person name="Walker B."/>
            <person name="Young S.K."/>
            <person name="Zeng Q."/>
            <person name="Gargeya S."/>
            <person name="Fitzgerald M."/>
            <person name="Haas B."/>
            <person name="Abouelleil A."/>
            <person name="Alvarado L."/>
            <person name="Arachchi H.M."/>
            <person name="Berlin A.M."/>
            <person name="Chapman S.B."/>
            <person name="Goldberg J."/>
            <person name="Griggs A."/>
            <person name="Gujja S."/>
            <person name="Hansen M."/>
            <person name="Howarth C."/>
            <person name="Imamovic A."/>
            <person name="Larimer J."/>
            <person name="McCowan C."/>
            <person name="Montmayeur A."/>
            <person name="Murphy C."/>
            <person name="Neiman D."/>
            <person name="Pearson M."/>
            <person name="Priest M."/>
            <person name="Roberts A."/>
            <person name="Saif S."/>
            <person name="Shea T."/>
            <person name="Sisk P."/>
            <person name="Sykes S."/>
            <person name="Wortman J."/>
            <person name="Nusbaum C."/>
            <person name="Birren B."/>
        </authorList>
    </citation>
    <scope>NUCLEOTIDE SEQUENCE [LARGE SCALE GENOMIC DNA]</scope>
    <source>
        <strain evidence="3">race PST-78</strain>
    </source>
</reference>
<dbReference type="STRING" id="1165861.A0A0L0W0N3"/>
<evidence type="ECO:0000256" key="1">
    <source>
        <dbReference type="SAM" id="MobiDB-lite"/>
    </source>
</evidence>
<feature type="compositionally biased region" description="Gly residues" evidence="1">
    <location>
        <begin position="52"/>
        <end position="62"/>
    </location>
</feature>
<evidence type="ECO:0000313" key="3">
    <source>
        <dbReference type="Proteomes" id="UP000054564"/>
    </source>
</evidence>
<organism evidence="2 3">
    <name type="scientific">Puccinia striiformis f. sp. tritici PST-78</name>
    <dbReference type="NCBI Taxonomy" id="1165861"/>
    <lineage>
        <taxon>Eukaryota</taxon>
        <taxon>Fungi</taxon>
        <taxon>Dikarya</taxon>
        <taxon>Basidiomycota</taxon>
        <taxon>Pucciniomycotina</taxon>
        <taxon>Pucciniomycetes</taxon>
        <taxon>Pucciniales</taxon>
        <taxon>Pucciniaceae</taxon>
        <taxon>Puccinia</taxon>
    </lineage>
</organism>
<dbReference type="OrthoDB" id="2512596at2759"/>
<dbReference type="EMBL" id="AJIL01000010">
    <property type="protein sequence ID" value="KNF05012.1"/>
    <property type="molecule type" value="Genomic_DNA"/>
</dbReference>
<accession>A0A0L0W0N3</accession>
<comment type="caution">
    <text evidence="2">The sequence shown here is derived from an EMBL/GenBank/DDBJ whole genome shotgun (WGS) entry which is preliminary data.</text>
</comment>
<feature type="compositionally biased region" description="Polar residues" evidence="1">
    <location>
        <begin position="30"/>
        <end position="42"/>
    </location>
</feature>
<feature type="region of interest" description="Disordered" evidence="1">
    <location>
        <begin position="26"/>
        <end position="73"/>
    </location>
</feature>
<proteinExistence type="predicted"/>
<gene>
    <name evidence="2" type="ORF">PSTG_02068</name>
</gene>